<proteinExistence type="predicted"/>
<reference evidence="1 2" key="1">
    <citation type="submission" date="2020-03" db="EMBL/GenBank/DDBJ databases">
        <title>Genome sequence of strain Massilia sp. TW-1.</title>
        <authorList>
            <person name="Chaudhary D.K."/>
        </authorList>
    </citation>
    <scope>NUCLEOTIDE SEQUENCE [LARGE SCALE GENOMIC DNA]</scope>
    <source>
        <strain evidence="1 2">TW-1</strain>
    </source>
</reference>
<dbReference type="EMBL" id="JAAQOM010000004">
    <property type="protein sequence ID" value="NIA53574.1"/>
    <property type="molecule type" value="Genomic_DNA"/>
</dbReference>
<comment type="caution">
    <text evidence="1">The sequence shown here is derived from an EMBL/GenBank/DDBJ whole genome shotgun (WGS) entry which is preliminary data.</text>
</comment>
<dbReference type="Proteomes" id="UP000716322">
    <property type="component" value="Unassembled WGS sequence"/>
</dbReference>
<gene>
    <name evidence="1" type="ORF">HAV22_07900</name>
</gene>
<protein>
    <recommendedName>
        <fullName evidence="3">Ankyrin repeat domain-containing protein</fullName>
    </recommendedName>
</protein>
<dbReference type="SUPFAM" id="SSF48403">
    <property type="entry name" value="Ankyrin repeat"/>
    <property type="match status" value="1"/>
</dbReference>
<evidence type="ECO:0000313" key="2">
    <source>
        <dbReference type="Proteomes" id="UP000716322"/>
    </source>
</evidence>
<evidence type="ECO:0000313" key="1">
    <source>
        <dbReference type="EMBL" id="NIA53574.1"/>
    </source>
</evidence>
<keyword evidence="2" id="KW-1185">Reference proteome</keyword>
<dbReference type="Gene3D" id="1.25.40.20">
    <property type="entry name" value="Ankyrin repeat-containing domain"/>
    <property type="match status" value="1"/>
</dbReference>
<dbReference type="InterPro" id="IPR036770">
    <property type="entry name" value="Ankyrin_rpt-contain_sf"/>
</dbReference>
<evidence type="ECO:0008006" key="3">
    <source>
        <dbReference type="Google" id="ProtNLM"/>
    </source>
</evidence>
<organism evidence="1 2">
    <name type="scientific">Telluria antibiotica</name>
    <dbReference type="NCBI Taxonomy" id="2717319"/>
    <lineage>
        <taxon>Bacteria</taxon>
        <taxon>Pseudomonadati</taxon>
        <taxon>Pseudomonadota</taxon>
        <taxon>Betaproteobacteria</taxon>
        <taxon>Burkholderiales</taxon>
        <taxon>Oxalobacteraceae</taxon>
        <taxon>Telluria group</taxon>
        <taxon>Telluria</taxon>
    </lineage>
</organism>
<name>A0ABX0PAI0_9BURK</name>
<sequence>MIAAETAAAAEVGQYIASGATDGLLGPAKGKSPLATAAYMGYPDVVAALLASPLVRAHIDDADDMGVTPWIAANFSMKQSLWACNPAVFGDPFKFVPMLVTQPYYVSNAVPPYRKTRELLEQAGAHADMAKAKDVWLANCKNRSPAIESGIRGATDLQKTVQALGATTLTEQLQRMQKKAAEARKQ</sequence>
<accession>A0ABX0PAI0</accession>